<proteinExistence type="predicted"/>
<dbReference type="Proteomes" id="UP000736672">
    <property type="component" value="Unassembled WGS sequence"/>
</dbReference>
<name>A0A9P9L8Q9_FUSSL</name>
<protein>
    <submittedName>
        <fullName evidence="1">Uncharacterized protein</fullName>
    </submittedName>
</protein>
<evidence type="ECO:0000313" key="1">
    <source>
        <dbReference type="EMBL" id="KAH7275973.1"/>
    </source>
</evidence>
<comment type="caution">
    <text evidence="1">The sequence shown here is derived from an EMBL/GenBank/DDBJ whole genome shotgun (WGS) entry which is preliminary data.</text>
</comment>
<accession>A0A9P9L8Q9</accession>
<sequence length="155" mass="17594">MNRCKVGIPKALGPCCHRHELHSSPMRRHFLGGFSTASFITSCLGIAKKQGLQTEILRELDWRQQQVHGVNGAVKYRYNIRKLLLPCTCIPRVRCRYLLCRSDRLRVSVTACGEAREMVRYLGAGRQRNARTTCRRIGGNFAAPRTHPRAERSCG</sequence>
<gene>
    <name evidence="1" type="ORF">B0J15DRAFT_30236</name>
</gene>
<evidence type="ECO:0000313" key="2">
    <source>
        <dbReference type="Proteomes" id="UP000736672"/>
    </source>
</evidence>
<dbReference type="EMBL" id="JAGTJS010000001">
    <property type="protein sequence ID" value="KAH7275973.1"/>
    <property type="molecule type" value="Genomic_DNA"/>
</dbReference>
<keyword evidence="2" id="KW-1185">Reference proteome</keyword>
<reference evidence="1" key="1">
    <citation type="journal article" date="2021" name="Nat. Commun.">
        <title>Genetic determinants of endophytism in the Arabidopsis root mycobiome.</title>
        <authorList>
            <person name="Mesny F."/>
            <person name="Miyauchi S."/>
            <person name="Thiergart T."/>
            <person name="Pickel B."/>
            <person name="Atanasova L."/>
            <person name="Karlsson M."/>
            <person name="Huettel B."/>
            <person name="Barry K.W."/>
            <person name="Haridas S."/>
            <person name="Chen C."/>
            <person name="Bauer D."/>
            <person name="Andreopoulos W."/>
            <person name="Pangilinan J."/>
            <person name="LaButti K."/>
            <person name="Riley R."/>
            <person name="Lipzen A."/>
            <person name="Clum A."/>
            <person name="Drula E."/>
            <person name="Henrissat B."/>
            <person name="Kohler A."/>
            <person name="Grigoriev I.V."/>
            <person name="Martin F.M."/>
            <person name="Hacquard S."/>
        </authorList>
    </citation>
    <scope>NUCLEOTIDE SEQUENCE</scope>
    <source>
        <strain evidence="1">FSSC 5 MPI-SDFR-AT-0091</strain>
    </source>
</reference>
<organism evidence="1 2">
    <name type="scientific">Fusarium solani</name>
    <name type="common">Filamentous fungus</name>
    <dbReference type="NCBI Taxonomy" id="169388"/>
    <lineage>
        <taxon>Eukaryota</taxon>
        <taxon>Fungi</taxon>
        <taxon>Dikarya</taxon>
        <taxon>Ascomycota</taxon>
        <taxon>Pezizomycotina</taxon>
        <taxon>Sordariomycetes</taxon>
        <taxon>Hypocreomycetidae</taxon>
        <taxon>Hypocreales</taxon>
        <taxon>Nectriaceae</taxon>
        <taxon>Fusarium</taxon>
        <taxon>Fusarium solani species complex</taxon>
    </lineage>
</organism>
<dbReference type="AlphaFoldDB" id="A0A9P9L8Q9"/>